<organism evidence="2 3">
    <name type="scientific">Prorocentrum cordatum</name>
    <dbReference type="NCBI Taxonomy" id="2364126"/>
    <lineage>
        <taxon>Eukaryota</taxon>
        <taxon>Sar</taxon>
        <taxon>Alveolata</taxon>
        <taxon>Dinophyceae</taxon>
        <taxon>Prorocentrales</taxon>
        <taxon>Prorocentraceae</taxon>
        <taxon>Prorocentrum</taxon>
    </lineage>
</organism>
<comment type="caution">
    <text evidence="2">The sequence shown here is derived from an EMBL/GenBank/DDBJ whole genome shotgun (WGS) entry which is preliminary data.</text>
</comment>
<keyword evidence="1" id="KW-1133">Transmembrane helix</keyword>
<accession>A0ABN9WGX9</accession>
<keyword evidence="1" id="KW-0472">Membrane</keyword>
<keyword evidence="1" id="KW-0812">Transmembrane</keyword>
<protein>
    <submittedName>
        <fullName evidence="2">Uncharacterized protein</fullName>
    </submittedName>
</protein>
<proteinExistence type="predicted"/>
<evidence type="ECO:0000313" key="2">
    <source>
        <dbReference type="EMBL" id="CAK0885731.1"/>
    </source>
</evidence>
<gene>
    <name evidence="2" type="ORF">PCOR1329_LOCUS67263</name>
</gene>
<feature type="transmembrane region" description="Helical" evidence="1">
    <location>
        <begin position="28"/>
        <end position="51"/>
    </location>
</feature>
<name>A0ABN9WGX9_9DINO</name>
<keyword evidence="3" id="KW-1185">Reference proteome</keyword>
<feature type="transmembrane region" description="Helical" evidence="1">
    <location>
        <begin position="221"/>
        <end position="245"/>
    </location>
</feature>
<evidence type="ECO:0000313" key="3">
    <source>
        <dbReference type="Proteomes" id="UP001189429"/>
    </source>
</evidence>
<dbReference type="Proteomes" id="UP001189429">
    <property type="component" value="Unassembled WGS sequence"/>
</dbReference>
<evidence type="ECO:0000256" key="1">
    <source>
        <dbReference type="SAM" id="Phobius"/>
    </source>
</evidence>
<dbReference type="EMBL" id="CAUYUJ010018712">
    <property type="protein sequence ID" value="CAK0885731.1"/>
    <property type="molecule type" value="Genomic_DNA"/>
</dbReference>
<sequence>MGLLGAIRVTRGRAEGPRRFRRVRLQEAPTAALAATLAVAFSALGLGGGAASLQRPDLALLGRPAARPARLAPTARRKHAGRDLGVARRADPRLAEAVSRTRPLPELSEPDWATLLPTFAVVVTACVVPFAVWFYVVVPARRTELAKSKRRGEMKEYLKELAAAPEEDRKSEKWFYDKYLREAKLVSGPREPGVREAVEEFEGDLQRKLPGGGFLSFDNPVFVYLSILTVFLIIQTFAKVLGLAAW</sequence>
<reference evidence="2" key="1">
    <citation type="submission" date="2023-10" db="EMBL/GenBank/DDBJ databases">
        <authorList>
            <person name="Chen Y."/>
            <person name="Shah S."/>
            <person name="Dougan E. K."/>
            <person name="Thang M."/>
            <person name="Chan C."/>
        </authorList>
    </citation>
    <scope>NUCLEOTIDE SEQUENCE [LARGE SCALE GENOMIC DNA]</scope>
</reference>
<feature type="transmembrane region" description="Helical" evidence="1">
    <location>
        <begin position="112"/>
        <end position="138"/>
    </location>
</feature>